<dbReference type="GeneID" id="25280312"/>
<evidence type="ECO:0000313" key="2">
    <source>
        <dbReference type="EMBL" id="KEF57469.1"/>
    </source>
</evidence>
<feature type="region of interest" description="Disordered" evidence="1">
    <location>
        <begin position="1"/>
        <end position="20"/>
    </location>
</feature>
<dbReference type="VEuPathDB" id="FungiDB:A1O9_05386"/>
<gene>
    <name evidence="2" type="ORF">A1O9_05386</name>
</gene>
<dbReference type="OrthoDB" id="1879366at2759"/>
<name>A0A072PBI6_9EURO</name>
<dbReference type="RefSeq" id="XP_013260059.1">
    <property type="nucleotide sequence ID" value="XM_013404605.1"/>
</dbReference>
<comment type="caution">
    <text evidence="2">The sequence shown here is derived from an EMBL/GenBank/DDBJ whole genome shotgun (WGS) entry which is preliminary data.</text>
</comment>
<dbReference type="AlphaFoldDB" id="A0A072PBI6"/>
<organism evidence="2 3">
    <name type="scientific">Exophiala aquamarina CBS 119918</name>
    <dbReference type="NCBI Taxonomy" id="1182545"/>
    <lineage>
        <taxon>Eukaryota</taxon>
        <taxon>Fungi</taxon>
        <taxon>Dikarya</taxon>
        <taxon>Ascomycota</taxon>
        <taxon>Pezizomycotina</taxon>
        <taxon>Eurotiomycetes</taxon>
        <taxon>Chaetothyriomycetidae</taxon>
        <taxon>Chaetothyriales</taxon>
        <taxon>Herpotrichiellaceae</taxon>
        <taxon>Exophiala</taxon>
    </lineage>
</organism>
<sequence>MKGEAVRTLPPRYLSAPPPNDQEMFDLISSSNPAATDMIFNAAYLAEQYPSGMVAKARCKVMELRAAYNKALGQVDVLITSCPANSGHETPWAGVECGEDHARSWRATRAPLMSGATQR</sequence>
<dbReference type="EMBL" id="AMGV01000004">
    <property type="protein sequence ID" value="KEF57469.1"/>
    <property type="molecule type" value="Genomic_DNA"/>
</dbReference>
<reference evidence="2 3" key="1">
    <citation type="submission" date="2013-03" db="EMBL/GenBank/DDBJ databases">
        <title>The Genome Sequence of Exophiala aquamarina CBS 119918.</title>
        <authorList>
            <consortium name="The Broad Institute Genomics Platform"/>
            <person name="Cuomo C."/>
            <person name="de Hoog S."/>
            <person name="Gorbushina A."/>
            <person name="Walker B."/>
            <person name="Young S.K."/>
            <person name="Zeng Q."/>
            <person name="Gargeya S."/>
            <person name="Fitzgerald M."/>
            <person name="Haas B."/>
            <person name="Abouelleil A."/>
            <person name="Allen A.W."/>
            <person name="Alvarado L."/>
            <person name="Arachchi H.M."/>
            <person name="Berlin A.M."/>
            <person name="Chapman S.B."/>
            <person name="Gainer-Dewar J."/>
            <person name="Goldberg J."/>
            <person name="Griggs A."/>
            <person name="Gujja S."/>
            <person name="Hansen M."/>
            <person name="Howarth C."/>
            <person name="Imamovic A."/>
            <person name="Ireland A."/>
            <person name="Larimer J."/>
            <person name="McCowan C."/>
            <person name="Murphy C."/>
            <person name="Pearson M."/>
            <person name="Poon T.W."/>
            <person name="Priest M."/>
            <person name="Roberts A."/>
            <person name="Saif S."/>
            <person name="Shea T."/>
            <person name="Sisk P."/>
            <person name="Sykes S."/>
            <person name="Wortman J."/>
            <person name="Nusbaum C."/>
            <person name="Birren B."/>
        </authorList>
    </citation>
    <scope>NUCLEOTIDE SEQUENCE [LARGE SCALE GENOMIC DNA]</scope>
    <source>
        <strain evidence="2 3">CBS 119918</strain>
    </source>
</reference>
<protein>
    <submittedName>
        <fullName evidence="2">Uncharacterized protein</fullName>
    </submittedName>
</protein>
<proteinExistence type="predicted"/>
<evidence type="ECO:0000313" key="3">
    <source>
        <dbReference type="Proteomes" id="UP000027920"/>
    </source>
</evidence>
<evidence type="ECO:0000256" key="1">
    <source>
        <dbReference type="SAM" id="MobiDB-lite"/>
    </source>
</evidence>
<accession>A0A072PBI6</accession>
<dbReference type="Proteomes" id="UP000027920">
    <property type="component" value="Unassembled WGS sequence"/>
</dbReference>
<keyword evidence="3" id="KW-1185">Reference proteome</keyword>
<dbReference type="HOGENOM" id="CLU_2061483_0_0_1"/>
<dbReference type="STRING" id="1182545.A0A072PBI6"/>